<feature type="region of interest" description="Disordered" evidence="5">
    <location>
        <begin position="523"/>
        <end position="555"/>
    </location>
</feature>
<accession>A0A6A9UR41</accession>
<dbReference type="GO" id="GO:0004065">
    <property type="term" value="F:arylsulfatase activity"/>
    <property type="evidence" value="ECO:0007669"/>
    <property type="project" value="TreeGrafter"/>
</dbReference>
<evidence type="ECO:0000256" key="5">
    <source>
        <dbReference type="SAM" id="MobiDB-lite"/>
    </source>
</evidence>
<dbReference type="InterPro" id="IPR017850">
    <property type="entry name" value="Alkaline_phosphatase_core_sf"/>
</dbReference>
<feature type="compositionally biased region" description="Polar residues" evidence="5">
    <location>
        <begin position="327"/>
        <end position="336"/>
    </location>
</feature>
<keyword evidence="4" id="KW-0106">Calcium</keyword>
<dbReference type="PANTHER" id="PTHR42693">
    <property type="entry name" value="ARYLSULFATASE FAMILY MEMBER"/>
    <property type="match status" value="1"/>
</dbReference>
<keyword evidence="2" id="KW-0479">Metal-binding</keyword>
<evidence type="ECO:0000256" key="2">
    <source>
        <dbReference type="ARBA" id="ARBA00022723"/>
    </source>
</evidence>
<dbReference type="RefSeq" id="WP_197429765.1">
    <property type="nucleotide sequence ID" value="NZ_WPCU01000004.1"/>
</dbReference>
<dbReference type="EMBL" id="WPCU01000004">
    <property type="protein sequence ID" value="MVA75213.1"/>
    <property type="molecule type" value="Genomic_DNA"/>
</dbReference>
<dbReference type="Gene3D" id="3.40.720.10">
    <property type="entry name" value="Alkaline Phosphatase, subunit A"/>
    <property type="match status" value="1"/>
</dbReference>
<reference evidence="7 8" key="1">
    <citation type="submission" date="2019-12" db="EMBL/GenBank/DDBJ databases">
        <title>Auraticoccus cholistani sp. nov., an actinomycete isolated from soil of Cholistan desert.</title>
        <authorList>
            <person name="Cheema M.T."/>
        </authorList>
    </citation>
    <scope>NUCLEOTIDE SEQUENCE [LARGE SCALE GENOMIC DNA]</scope>
    <source>
        <strain evidence="7 8">F435</strain>
    </source>
</reference>
<dbReference type="Gene3D" id="3.30.1120.10">
    <property type="match status" value="1"/>
</dbReference>
<evidence type="ECO:0000259" key="6">
    <source>
        <dbReference type="Pfam" id="PF00884"/>
    </source>
</evidence>
<feature type="region of interest" description="Disordered" evidence="5">
    <location>
        <begin position="323"/>
        <end position="356"/>
    </location>
</feature>
<dbReference type="InterPro" id="IPR024607">
    <property type="entry name" value="Sulfatase_CS"/>
</dbReference>
<evidence type="ECO:0000256" key="4">
    <source>
        <dbReference type="ARBA" id="ARBA00022837"/>
    </source>
</evidence>
<dbReference type="PANTHER" id="PTHR42693:SF53">
    <property type="entry name" value="ENDO-4-O-SULFATASE"/>
    <property type="match status" value="1"/>
</dbReference>
<name>A0A6A9UR41_9ACTN</name>
<dbReference type="GO" id="GO:0046872">
    <property type="term" value="F:metal ion binding"/>
    <property type="evidence" value="ECO:0007669"/>
    <property type="project" value="UniProtKB-KW"/>
</dbReference>
<keyword evidence="3 7" id="KW-0378">Hydrolase</keyword>
<evidence type="ECO:0000313" key="7">
    <source>
        <dbReference type="EMBL" id="MVA75213.1"/>
    </source>
</evidence>
<dbReference type="Proteomes" id="UP000435304">
    <property type="component" value="Unassembled WGS sequence"/>
</dbReference>
<dbReference type="InterPro" id="IPR000917">
    <property type="entry name" value="Sulfatase_N"/>
</dbReference>
<dbReference type="CDD" id="cd16025">
    <property type="entry name" value="PAS_like"/>
    <property type="match status" value="1"/>
</dbReference>
<evidence type="ECO:0000313" key="8">
    <source>
        <dbReference type="Proteomes" id="UP000435304"/>
    </source>
</evidence>
<dbReference type="SUPFAM" id="SSF53649">
    <property type="entry name" value="Alkaline phosphatase-like"/>
    <property type="match status" value="1"/>
</dbReference>
<evidence type="ECO:0000256" key="3">
    <source>
        <dbReference type="ARBA" id="ARBA00022801"/>
    </source>
</evidence>
<feature type="domain" description="Sulfatase N-terminal" evidence="6">
    <location>
        <begin position="14"/>
        <end position="420"/>
    </location>
</feature>
<keyword evidence="8" id="KW-1185">Reference proteome</keyword>
<keyword evidence="7" id="KW-0808">Transferase</keyword>
<sequence>MPDTPDGPGRNGRPNVLVVLADDLGFSDIGCYGSEIPTPHLDRLAGRGLAMRQFYNTARCSPSRASLLTGLHPHQTGVGILTNDDGPAGYPGRLNDRCVTMAELLGDAGYSTGLVGKWHLTGSIHQPDDAWPTRRGFDYFYGTLAGAGSYYDPVTLTEGETPLPQTPEDFYLTTALGERAEDFVRAQADRDAPFFLYLALTAPHWPLHAPAEAVERHRGRYDAGWDELRAARFARQRSSGLADDSWSLSPRDEGVVAWDEVADADWQARRMEVYAAQVELMDAAVGRVVAALEDTGELDRTLVLFLSDNGGCAEEIEPGWVDELPSTPYNTPLRTRSGQRVRRGNDPTVTPGPEESFATYGVPWANLSNTPFREYKHWVHEGGIATPMIVHWPDGGLTSGWVDEPHQLPDVLATVLEVTGASYPAERAGRPVLPASGRSMLGAWRGAAATDEHTLYFEHEGNSAIRTGRWKLVRKHAEEWELFDLSTDRSELTDLAAAHPDLVRDLAARYESWAGSHGVKPREPILAANRGGPSPLIRPFTSSRPRHGADGPGRG</sequence>
<proteinExistence type="inferred from homology"/>
<dbReference type="Pfam" id="PF00884">
    <property type="entry name" value="Sulfatase"/>
    <property type="match status" value="1"/>
</dbReference>
<dbReference type="AlphaFoldDB" id="A0A6A9UR41"/>
<evidence type="ECO:0000256" key="1">
    <source>
        <dbReference type="ARBA" id="ARBA00008779"/>
    </source>
</evidence>
<comment type="similarity">
    <text evidence="1">Belongs to the sulfatase family.</text>
</comment>
<organism evidence="7 8">
    <name type="scientific">Auraticoccus cholistanensis</name>
    <dbReference type="NCBI Taxonomy" id="2656650"/>
    <lineage>
        <taxon>Bacteria</taxon>
        <taxon>Bacillati</taxon>
        <taxon>Actinomycetota</taxon>
        <taxon>Actinomycetes</taxon>
        <taxon>Propionibacteriales</taxon>
        <taxon>Propionibacteriaceae</taxon>
        <taxon>Auraticoccus</taxon>
    </lineage>
</organism>
<dbReference type="PROSITE" id="PS00149">
    <property type="entry name" value="SULFATASE_2"/>
    <property type="match status" value="1"/>
</dbReference>
<dbReference type="GO" id="GO:0016740">
    <property type="term" value="F:transferase activity"/>
    <property type="evidence" value="ECO:0007669"/>
    <property type="project" value="UniProtKB-KW"/>
</dbReference>
<comment type="caution">
    <text evidence="7">The sequence shown here is derived from an EMBL/GenBank/DDBJ whole genome shotgun (WGS) entry which is preliminary data.</text>
</comment>
<dbReference type="InterPro" id="IPR050738">
    <property type="entry name" value="Sulfatase"/>
</dbReference>
<gene>
    <name evidence="7" type="ORF">GC722_04090</name>
</gene>
<protein>
    <submittedName>
        <fullName evidence="7">Sulfatase-like hydrolase/transferase</fullName>
    </submittedName>
</protein>